<dbReference type="GO" id="GO:0006777">
    <property type="term" value="P:Mo-molybdopterin cofactor biosynthetic process"/>
    <property type="evidence" value="ECO:0007669"/>
    <property type="project" value="UniProtKB-KW"/>
</dbReference>
<dbReference type="HOGENOM" id="CLU_056887_2_0_9"/>
<dbReference type="Pfam" id="PF02634">
    <property type="entry name" value="FdhD-NarQ"/>
    <property type="match status" value="2"/>
</dbReference>
<dbReference type="OrthoDB" id="9782042at2"/>
<comment type="caution">
    <text evidence="3">The sequence shown here is derived from an EMBL/GenBank/DDBJ whole genome shotgun (WGS) entry which is preliminary data.</text>
</comment>
<dbReference type="EMBL" id="AECS01000010">
    <property type="protein sequence ID" value="EFQ04883.1"/>
    <property type="molecule type" value="Genomic_DNA"/>
</dbReference>
<proteinExistence type="predicted"/>
<evidence type="ECO:0000256" key="2">
    <source>
        <dbReference type="ARBA" id="ARBA00023150"/>
    </source>
</evidence>
<keyword evidence="2" id="KW-0501">Molybdenum cofactor biosynthesis</keyword>
<evidence type="ECO:0000313" key="4">
    <source>
        <dbReference type="Proteomes" id="UP000003195"/>
    </source>
</evidence>
<name>E2ZAC1_9FIRM</name>
<dbReference type="RefSeq" id="WP_006941206.1">
    <property type="nucleotide sequence ID" value="NZ_GL538184.1"/>
</dbReference>
<evidence type="ECO:0000256" key="1">
    <source>
        <dbReference type="ARBA" id="ARBA00022490"/>
    </source>
</evidence>
<dbReference type="Gene3D" id="3.40.140.10">
    <property type="entry name" value="Cytidine Deaminase, domain 2"/>
    <property type="match status" value="1"/>
</dbReference>
<dbReference type="eggNOG" id="COG1526">
    <property type="taxonomic scope" value="Bacteria"/>
</dbReference>
<evidence type="ECO:0000313" key="3">
    <source>
        <dbReference type="EMBL" id="EFQ04883.1"/>
    </source>
</evidence>
<dbReference type="SUPFAM" id="SSF53927">
    <property type="entry name" value="Cytidine deaminase-like"/>
    <property type="match status" value="1"/>
</dbReference>
<reference evidence="3 4" key="1">
    <citation type="submission" date="2010-08" db="EMBL/GenBank/DDBJ databases">
        <authorList>
            <person name="Weinstock G."/>
            <person name="Sodergren E."/>
            <person name="Clifton S."/>
            <person name="Fulton L."/>
            <person name="Fulton B."/>
            <person name="Courtney L."/>
            <person name="Fronick C."/>
            <person name="Harrison M."/>
            <person name="Strong C."/>
            <person name="Farmer C."/>
            <person name="Delahaunty K."/>
            <person name="Markovic C."/>
            <person name="Hall O."/>
            <person name="Minx P."/>
            <person name="Tomlinson C."/>
            <person name="Mitreva M."/>
            <person name="Hou S."/>
            <person name="Chen J."/>
            <person name="Wollam A."/>
            <person name="Pepin K.H."/>
            <person name="Johnson M."/>
            <person name="Bhonagiri V."/>
            <person name="Zhang X."/>
            <person name="Suruliraj S."/>
            <person name="Warren W."/>
            <person name="Chinwalla A."/>
            <person name="Mardis E.R."/>
            <person name="Wilson R.K."/>
        </authorList>
    </citation>
    <scope>NUCLEOTIDE SEQUENCE [LARGE SCALE GENOMIC DNA]</scope>
    <source>
        <strain evidence="3 4">F0359</strain>
    </source>
</reference>
<dbReference type="PIRSF" id="PIRSF015626">
    <property type="entry name" value="FdhD"/>
    <property type="match status" value="1"/>
</dbReference>
<dbReference type="InterPro" id="IPR016193">
    <property type="entry name" value="Cytidine_deaminase-like"/>
</dbReference>
<gene>
    <name evidence="3" type="ORF">HMPREF9429_00381</name>
</gene>
<dbReference type="PANTHER" id="PTHR30592">
    <property type="entry name" value="FORMATE DEHYDROGENASE"/>
    <property type="match status" value="1"/>
</dbReference>
<dbReference type="STRING" id="706434.HMPREF9429_00381"/>
<dbReference type="GO" id="GO:0016783">
    <property type="term" value="F:sulfurtransferase activity"/>
    <property type="evidence" value="ECO:0007669"/>
    <property type="project" value="InterPro"/>
</dbReference>
<dbReference type="Proteomes" id="UP000003195">
    <property type="component" value="Unassembled WGS sequence"/>
</dbReference>
<dbReference type="InterPro" id="IPR003786">
    <property type="entry name" value="FdhD"/>
</dbReference>
<protein>
    <submittedName>
        <fullName evidence="3">FdhD/NarQ family protein</fullName>
    </submittedName>
</protein>
<organism evidence="3 4">
    <name type="scientific">Megasphaera micronuciformis F0359</name>
    <dbReference type="NCBI Taxonomy" id="706434"/>
    <lineage>
        <taxon>Bacteria</taxon>
        <taxon>Bacillati</taxon>
        <taxon>Bacillota</taxon>
        <taxon>Negativicutes</taxon>
        <taxon>Veillonellales</taxon>
        <taxon>Veillonellaceae</taxon>
        <taxon>Megasphaera</taxon>
    </lineage>
</organism>
<accession>E2ZAC1</accession>
<keyword evidence="4" id="KW-1185">Reference proteome</keyword>
<keyword evidence="1" id="KW-0963">Cytoplasm</keyword>
<dbReference type="AlphaFoldDB" id="E2ZAC1"/>
<dbReference type="PANTHER" id="PTHR30592:SF1">
    <property type="entry name" value="SULFUR CARRIER PROTEIN FDHD"/>
    <property type="match status" value="1"/>
</dbReference>
<sequence>MQVKKVQESDVLKFSPCSEISYVDYYTKRGKEEKTAPISQEVMVPVIIDGSERGMIISSPQDIYHLAIGYVLAENLVPTYADIESLVVEDGKVLVKMTAEAHEIPTPPADRLGTVKADEICGYGGLLDSLSAAHHASHGVHEGALVRNGEVLAYAEDIGRHNVLDRLRGIVEDKKIDVSDVMLIFSGRVPQSVISKVHGMGVHLIASRALPSALGLKLADEYGITVVCGLRPDSFRLYTHPERVSFQGNIS</sequence>